<sequence>MKAKDMILPEIPYLSAEMTVGQARAVLDRSGRSSLPVVDKGEYVGILHRQELAGESDGDTVGRENLRQPAVREETHLLDVVNQFAQYTDDVLPVVDRNRRYVGAIPIHAVMVAVARLCQTSSSGAIIELEIPRADYSATELTRLVEDNGCRVMNLMIRPDEKSGLWRACLRIDREDATPVLRSLERFDYRVLSCYQLHSVMDDRIEQRIKELMYYLEM</sequence>
<dbReference type="Proteomes" id="UP000757103">
    <property type="component" value="Unassembled WGS sequence"/>
</dbReference>
<organism evidence="3 4">
    <name type="scientific">Barnesiella viscericola</name>
    <dbReference type="NCBI Taxonomy" id="397865"/>
    <lineage>
        <taxon>Bacteria</taxon>
        <taxon>Pseudomonadati</taxon>
        <taxon>Bacteroidota</taxon>
        <taxon>Bacteroidia</taxon>
        <taxon>Bacteroidales</taxon>
        <taxon>Barnesiellaceae</taxon>
        <taxon>Barnesiella</taxon>
    </lineage>
</organism>
<dbReference type="InterPro" id="IPR046342">
    <property type="entry name" value="CBS_dom_sf"/>
</dbReference>
<dbReference type="Gene3D" id="3.10.580.10">
    <property type="entry name" value="CBS-domain"/>
    <property type="match status" value="1"/>
</dbReference>
<evidence type="ECO:0000259" key="2">
    <source>
        <dbReference type="PROSITE" id="PS51371"/>
    </source>
</evidence>
<evidence type="ECO:0000313" key="3">
    <source>
        <dbReference type="EMBL" id="HJG88372.1"/>
    </source>
</evidence>
<dbReference type="SUPFAM" id="SSF54631">
    <property type="entry name" value="CBS-domain pair"/>
    <property type="match status" value="1"/>
</dbReference>
<dbReference type="EMBL" id="DYUD01000010">
    <property type="protein sequence ID" value="HJG88372.1"/>
    <property type="molecule type" value="Genomic_DNA"/>
</dbReference>
<dbReference type="PROSITE" id="PS51371">
    <property type="entry name" value="CBS"/>
    <property type="match status" value="1"/>
</dbReference>
<reference evidence="3" key="1">
    <citation type="journal article" date="2021" name="PeerJ">
        <title>Extensive microbial diversity within the chicken gut microbiome revealed by metagenomics and culture.</title>
        <authorList>
            <person name="Gilroy R."/>
            <person name="Ravi A."/>
            <person name="Getino M."/>
            <person name="Pursley I."/>
            <person name="Horton D.L."/>
            <person name="Alikhan N.F."/>
            <person name="Baker D."/>
            <person name="Gharbi K."/>
            <person name="Hall N."/>
            <person name="Watson M."/>
            <person name="Adriaenssens E.M."/>
            <person name="Foster-Nyarko E."/>
            <person name="Jarju S."/>
            <person name="Secka A."/>
            <person name="Antonio M."/>
            <person name="Oren A."/>
            <person name="Chaudhuri R.R."/>
            <person name="La Ragione R."/>
            <person name="Hildebrand F."/>
            <person name="Pallen M.J."/>
        </authorList>
    </citation>
    <scope>NUCLEOTIDE SEQUENCE</scope>
    <source>
        <strain evidence="3">CHK121-7720</strain>
    </source>
</reference>
<feature type="domain" description="CBS" evidence="2">
    <location>
        <begin position="7"/>
        <end position="64"/>
    </location>
</feature>
<comment type="caution">
    <text evidence="3">The sequence shown here is derived from an EMBL/GenBank/DDBJ whole genome shotgun (WGS) entry which is preliminary data.</text>
</comment>
<dbReference type="RefSeq" id="WP_273198270.1">
    <property type="nucleotide sequence ID" value="NZ_CAKMIC010000006.1"/>
</dbReference>
<dbReference type="SMART" id="SM00116">
    <property type="entry name" value="CBS"/>
    <property type="match status" value="2"/>
</dbReference>
<dbReference type="InterPro" id="IPR000644">
    <property type="entry name" value="CBS_dom"/>
</dbReference>
<keyword evidence="1" id="KW-0129">CBS domain</keyword>
<dbReference type="AlphaFoldDB" id="A0A921SUJ1"/>
<evidence type="ECO:0000313" key="4">
    <source>
        <dbReference type="Proteomes" id="UP000757103"/>
    </source>
</evidence>
<evidence type="ECO:0000256" key="1">
    <source>
        <dbReference type="PROSITE-ProRule" id="PRU00703"/>
    </source>
</evidence>
<name>A0A921SUJ1_9BACT</name>
<reference evidence="3" key="2">
    <citation type="submission" date="2021-09" db="EMBL/GenBank/DDBJ databases">
        <authorList>
            <person name="Gilroy R."/>
        </authorList>
    </citation>
    <scope>NUCLEOTIDE SEQUENCE</scope>
    <source>
        <strain evidence="3">CHK121-7720</strain>
    </source>
</reference>
<protein>
    <submittedName>
        <fullName evidence="3">CBS domain-containing protein</fullName>
    </submittedName>
</protein>
<proteinExistence type="predicted"/>
<gene>
    <name evidence="3" type="ORF">K8U91_02695</name>
</gene>
<dbReference type="Pfam" id="PF00571">
    <property type="entry name" value="CBS"/>
    <property type="match status" value="2"/>
</dbReference>
<accession>A0A921SUJ1</accession>